<keyword evidence="3" id="KW-1185">Reference proteome</keyword>
<protein>
    <submittedName>
        <fullName evidence="2">Uncharacterized protein</fullName>
    </submittedName>
</protein>
<dbReference type="Proteomes" id="UP000499080">
    <property type="component" value="Unassembled WGS sequence"/>
</dbReference>
<comment type="caution">
    <text evidence="2">The sequence shown here is derived from an EMBL/GenBank/DDBJ whole genome shotgun (WGS) entry which is preliminary data.</text>
</comment>
<reference evidence="2 3" key="1">
    <citation type="journal article" date="2019" name="Sci. Rep.">
        <title>Orb-weaving spider Araneus ventricosus genome elucidates the spidroin gene catalogue.</title>
        <authorList>
            <person name="Kono N."/>
            <person name="Nakamura H."/>
            <person name="Ohtoshi R."/>
            <person name="Moran D.A.P."/>
            <person name="Shinohara A."/>
            <person name="Yoshida Y."/>
            <person name="Fujiwara M."/>
            <person name="Mori M."/>
            <person name="Tomita M."/>
            <person name="Arakawa K."/>
        </authorList>
    </citation>
    <scope>NUCLEOTIDE SEQUENCE [LARGE SCALE GENOMIC DNA]</scope>
</reference>
<evidence type="ECO:0000313" key="3">
    <source>
        <dbReference type="Proteomes" id="UP000499080"/>
    </source>
</evidence>
<proteinExistence type="predicted"/>
<sequence>VVEEADSDDARFMMKRKSRNTVEW</sequence>
<dbReference type="EMBL" id="BGPR01064068">
    <property type="protein sequence ID" value="GBO39139.1"/>
    <property type="molecule type" value="Genomic_DNA"/>
</dbReference>
<gene>
    <name evidence="2" type="ORF">AVEN_188292-2_1</name>
    <name evidence="1" type="ORF">AVEN_267434-2_1</name>
</gene>
<dbReference type="EMBL" id="BGPR01064054">
    <property type="protein sequence ID" value="GBO39124.1"/>
    <property type="molecule type" value="Genomic_DNA"/>
</dbReference>
<feature type="non-terminal residue" evidence="2">
    <location>
        <position position="1"/>
    </location>
</feature>
<dbReference type="AlphaFoldDB" id="A0A4Y2WPP2"/>
<organism evidence="2 3">
    <name type="scientific">Araneus ventricosus</name>
    <name type="common">Orbweaver spider</name>
    <name type="synonym">Epeira ventricosa</name>
    <dbReference type="NCBI Taxonomy" id="182803"/>
    <lineage>
        <taxon>Eukaryota</taxon>
        <taxon>Metazoa</taxon>
        <taxon>Ecdysozoa</taxon>
        <taxon>Arthropoda</taxon>
        <taxon>Chelicerata</taxon>
        <taxon>Arachnida</taxon>
        <taxon>Araneae</taxon>
        <taxon>Araneomorphae</taxon>
        <taxon>Entelegynae</taxon>
        <taxon>Araneoidea</taxon>
        <taxon>Araneidae</taxon>
        <taxon>Araneus</taxon>
    </lineage>
</organism>
<name>A0A4Y2WPP2_ARAVE</name>
<evidence type="ECO:0000313" key="2">
    <source>
        <dbReference type="EMBL" id="GBO39139.1"/>
    </source>
</evidence>
<accession>A0A4Y2WPP2</accession>
<evidence type="ECO:0000313" key="1">
    <source>
        <dbReference type="EMBL" id="GBO39124.1"/>
    </source>
</evidence>